<dbReference type="EMBL" id="FN554968">
    <property type="protein sequence ID" value="CBH11490.1"/>
    <property type="molecule type" value="Genomic_DNA"/>
</dbReference>
<name>C9ZQ12_TRYB9</name>
<dbReference type="Proteomes" id="UP000002316">
    <property type="component" value="Chromosome 5"/>
</dbReference>
<evidence type="ECO:0000256" key="2">
    <source>
        <dbReference type="SAM" id="SignalP"/>
    </source>
</evidence>
<sequence length="119" mass="13252">MKDTTYHALKWLLAACVLITPVTADVTDNSGQGQLPSTCGGMQLLDNRVEERGKPLEQQAATSKKMFTSLTFGCTSMPNKREKIRSVRDTGGLRRHDKCSGYKSPQDKADRARQTSRYN</sequence>
<proteinExistence type="predicted"/>
<accession>C9ZQ12</accession>
<evidence type="ECO:0008006" key="5">
    <source>
        <dbReference type="Google" id="ProtNLM"/>
    </source>
</evidence>
<evidence type="ECO:0000313" key="3">
    <source>
        <dbReference type="EMBL" id="CBH11490.1"/>
    </source>
</evidence>
<feature type="signal peptide" evidence="2">
    <location>
        <begin position="1"/>
        <end position="24"/>
    </location>
</feature>
<dbReference type="AlphaFoldDB" id="C9ZQ12"/>
<protein>
    <recommendedName>
        <fullName evidence="5">T. brucei spp.-specific protein</fullName>
    </recommendedName>
</protein>
<organism evidence="3 4">
    <name type="scientific">Trypanosoma brucei gambiense (strain MHOM/CI/86/DAL972)</name>
    <dbReference type="NCBI Taxonomy" id="679716"/>
    <lineage>
        <taxon>Eukaryota</taxon>
        <taxon>Discoba</taxon>
        <taxon>Euglenozoa</taxon>
        <taxon>Kinetoplastea</taxon>
        <taxon>Metakinetoplastina</taxon>
        <taxon>Trypanosomatida</taxon>
        <taxon>Trypanosomatidae</taxon>
        <taxon>Trypanosoma</taxon>
    </lineage>
</organism>
<feature type="region of interest" description="Disordered" evidence="1">
    <location>
        <begin position="79"/>
        <end position="119"/>
    </location>
</feature>
<feature type="chain" id="PRO_5003004692" description="T. brucei spp.-specific protein" evidence="2">
    <location>
        <begin position="25"/>
        <end position="119"/>
    </location>
</feature>
<dbReference type="RefSeq" id="XP_011773777.1">
    <property type="nucleotide sequence ID" value="XM_011775475.1"/>
</dbReference>
<gene>
    <name evidence="3" type="ORF">TbgDal_V6300</name>
</gene>
<dbReference type="KEGG" id="tbg:TbgDal_V6300"/>
<keyword evidence="2" id="KW-0732">Signal</keyword>
<evidence type="ECO:0000313" key="4">
    <source>
        <dbReference type="Proteomes" id="UP000002316"/>
    </source>
</evidence>
<dbReference type="GeneID" id="23861658"/>
<feature type="compositionally biased region" description="Basic and acidic residues" evidence="1">
    <location>
        <begin position="79"/>
        <end position="113"/>
    </location>
</feature>
<reference evidence="4" key="1">
    <citation type="journal article" date="2010" name="PLoS Negl. Trop. Dis.">
        <title>The genome sequence of Trypanosoma brucei gambiense, causative agent of chronic human african trypanosomiasis.</title>
        <authorList>
            <person name="Jackson A.P."/>
            <person name="Sanders M."/>
            <person name="Berry A."/>
            <person name="McQuillan J."/>
            <person name="Aslett M.A."/>
            <person name="Quail M.A."/>
            <person name="Chukualim B."/>
            <person name="Capewell P."/>
            <person name="MacLeod A."/>
            <person name="Melville S.E."/>
            <person name="Gibson W."/>
            <person name="Barry J.D."/>
            <person name="Berriman M."/>
            <person name="Hertz-Fowler C."/>
        </authorList>
    </citation>
    <scope>NUCLEOTIDE SEQUENCE [LARGE SCALE GENOMIC DNA]</scope>
    <source>
        <strain evidence="4">MHOM/CI/86/DAL972</strain>
    </source>
</reference>
<evidence type="ECO:0000256" key="1">
    <source>
        <dbReference type="SAM" id="MobiDB-lite"/>
    </source>
</evidence>